<comment type="caution">
    <text evidence="1">The sequence shown here is derived from an EMBL/GenBank/DDBJ whole genome shotgun (WGS) entry which is preliminary data.</text>
</comment>
<dbReference type="RefSeq" id="WP_404609245.1">
    <property type="nucleotide sequence ID" value="NZ_JBIYDN010000013.1"/>
</dbReference>
<sequence length="218" mass="24563">MNLHIRAILADSGPPSHIQCAQNGIWEQALGKEGDFVLPGFEHFDRWYASATDFALEIFFRDKSDNTLFVGMRWINTGVDDIYALLSNVEHVVIQEKHTGNAVTTLEALASNFGISFFEDRVDFLELGVNNLWKSTGSCSFWKVGDRPPDDQSLRSRIARDAPQLLACQPNELMLEVAANLPLPHWLGLCVSKPYQGEHRLDFPLLHHAVVELHLDPE</sequence>
<keyword evidence="2" id="KW-1185">Reference proteome</keyword>
<dbReference type="EMBL" id="JBIYDN010000013">
    <property type="protein sequence ID" value="MFK4444214.1"/>
    <property type="molecule type" value="Genomic_DNA"/>
</dbReference>
<gene>
    <name evidence="1" type="ORF">ABH943_004236</name>
</gene>
<name>A0ABW8MKK1_9BURK</name>
<accession>A0ABW8MKK1</accession>
<organism evidence="1 2">
    <name type="scientific">Caballeronia udeis</name>
    <dbReference type="NCBI Taxonomy" id="1232866"/>
    <lineage>
        <taxon>Bacteria</taxon>
        <taxon>Pseudomonadati</taxon>
        <taxon>Pseudomonadota</taxon>
        <taxon>Betaproteobacteria</taxon>
        <taxon>Burkholderiales</taxon>
        <taxon>Burkholderiaceae</taxon>
        <taxon>Caballeronia</taxon>
    </lineage>
</organism>
<reference evidence="1 2" key="1">
    <citation type="submission" date="2024-10" db="EMBL/GenBank/DDBJ databases">
        <authorList>
            <person name="Deangelis K."/>
            <person name="Huntemann M."/>
            <person name="Clum A."/>
            <person name="Wang J."/>
            <person name="Palaniappan K."/>
            <person name="Ritter S."/>
            <person name="Chen I.-M."/>
            <person name="Stamatis D."/>
            <person name="Reddy T."/>
            <person name="O'Malley R."/>
            <person name="Daum C."/>
            <person name="Ng V."/>
            <person name="Ivanova N."/>
            <person name="Kyrpides N."/>
            <person name="Woyke T."/>
        </authorList>
    </citation>
    <scope>NUCLEOTIDE SEQUENCE [LARGE SCALE GENOMIC DNA]</scope>
    <source>
        <strain evidence="1 2">GAS97</strain>
    </source>
</reference>
<evidence type="ECO:0000313" key="1">
    <source>
        <dbReference type="EMBL" id="MFK4444214.1"/>
    </source>
</evidence>
<evidence type="ECO:0000313" key="2">
    <source>
        <dbReference type="Proteomes" id="UP001620514"/>
    </source>
</evidence>
<reference evidence="1 2" key="2">
    <citation type="submission" date="2024-11" db="EMBL/GenBank/DDBJ databases">
        <title>Using genomics to understand microbial adaptation to soil warming.</title>
        <authorList>
            <person name="Deangelis K.M. PhD."/>
        </authorList>
    </citation>
    <scope>NUCLEOTIDE SEQUENCE [LARGE SCALE GENOMIC DNA]</scope>
    <source>
        <strain evidence="1 2">GAS97</strain>
    </source>
</reference>
<proteinExistence type="predicted"/>
<dbReference type="Proteomes" id="UP001620514">
    <property type="component" value="Unassembled WGS sequence"/>
</dbReference>
<protein>
    <submittedName>
        <fullName evidence="1">Uncharacterized protein</fullName>
    </submittedName>
</protein>